<keyword evidence="5" id="KW-0547">Nucleotide-binding</keyword>
<keyword evidence="3 16" id="KW-0812">Transmembrane</keyword>
<dbReference type="EMBL" id="REGW02000019">
    <property type="protein sequence ID" value="KAE8282596.1"/>
    <property type="molecule type" value="Genomic_DNA"/>
</dbReference>
<feature type="coiled-coil region" evidence="15">
    <location>
        <begin position="822"/>
        <end position="853"/>
    </location>
</feature>
<organism evidence="20 21">
    <name type="scientific">Larimichthys crocea</name>
    <name type="common">Large yellow croaker</name>
    <name type="synonym">Pseudosciaena crocea</name>
    <dbReference type="NCBI Taxonomy" id="215358"/>
    <lineage>
        <taxon>Eukaryota</taxon>
        <taxon>Metazoa</taxon>
        <taxon>Chordata</taxon>
        <taxon>Craniata</taxon>
        <taxon>Vertebrata</taxon>
        <taxon>Euteleostomi</taxon>
        <taxon>Actinopterygii</taxon>
        <taxon>Neopterygii</taxon>
        <taxon>Teleostei</taxon>
        <taxon>Neoteleostei</taxon>
        <taxon>Acanthomorphata</taxon>
        <taxon>Eupercaria</taxon>
        <taxon>Sciaenidae</taxon>
        <taxon>Larimichthys</taxon>
    </lineage>
</organism>
<evidence type="ECO:0000256" key="10">
    <source>
        <dbReference type="ARBA" id="ARBA00023180"/>
    </source>
</evidence>
<dbReference type="PANTHER" id="PTHR11920">
    <property type="entry name" value="GUANYLYL CYCLASE"/>
    <property type="match status" value="1"/>
</dbReference>
<keyword evidence="6 16" id="KW-1133">Transmembrane helix</keyword>
<evidence type="ECO:0000256" key="17">
    <source>
        <dbReference type="SAM" id="SignalP"/>
    </source>
</evidence>
<dbReference type="InterPro" id="IPR050401">
    <property type="entry name" value="Cyclic_nucleotide_synthase"/>
</dbReference>
<dbReference type="InterPro" id="IPR001828">
    <property type="entry name" value="ANF_lig-bd_rcpt"/>
</dbReference>
<evidence type="ECO:0000256" key="4">
    <source>
        <dbReference type="ARBA" id="ARBA00022729"/>
    </source>
</evidence>
<feature type="domain" description="Protein kinase" evidence="18">
    <location>
        <begin position="537"/>
        <end position="817"/>
    </location>
</feature>
<dbReference type="InterPro" id="IPR029787">
    <property type="entry name" value="Nucleotide_cyclase"/>
</dbReference>
<dbReference type="GO" id="GO:0004672">
    <property type="term" value="F:protein kinase activity"/>
    <property type="evidence" value="ECO:0007669"/>
    <property type="project" value="InterPro"/>
</dbReference>
<gene>
    <name evidence="20" type="ORF">D5F01_LYC20008</name>
</gene>
<proteinExistence type="inferred from homology"/>
<feature type="transmembrane region" description="Helical" evidence="16">
    <location>
        <begin position="482"/>
        <end position="502"/>
    </location>
</feature>
<dbReference type="Proteomes" id="UP000424527">
    <property type="component" value="Unassembled WGS sequence"/>
</dbReference>
<accession>A0A6G0HUE6</accession>
<evidence type="ECO:0000313" key="21">
    <source>
        <dbReference type="Proteomes" id="UP000424527"/>
    </source>
</evidence>
<dbReference type="PROSITE" id="PS50011">
    <property type="entry name" value="PROTEIN_KINASE_DOM"/>
    <property type="match status" value="1"/>
</dbReference>
<keyword evidence="11 13" id="KW-0456">Lyase</keyword>
<dbReference type="PROSITE" id="PS00452">
    <property type="entry name" value="GUANYLATE_CYCLASE_1"/>
    <property type="match status" value="1"/>
</dbReference>
<sequence>MLLWWPCPFLLLLFLLVQSAESSLSAANTTDDLQEVTLAAILPLTNTDYAWAWPRVAPALHQAVRRVNSDPQLLPGLKLQLVHGSSENRDGFCSDSMAPIVAVDLKLSHDPWAFIGPGCDYSSSPVARFTTHWEVPMVTAGARAIGFEVYAAVTNTGPTHKKLGEFGMRIQETFGWRQHAMLIFTDNKDANDDRPCYFAVEGLYTLFGKRNITIHDHVIEPDNANYRSIVQEIRDNGRVVYLCCSWDTFRTLMVQFWMEGVELEDYVFFFIDLFAEGLGGRGPVRPWYRGDVDDEAAHQAFRSVKILSYLQPQTPEYLQFVETLKIDAKTMFNFTIDDSLYNLIAGGFYDGVMLYSQALNESLSEQNLGPGPGLGLGGLRRPRKDVVTKRMWNRTFPGVMGLVEMDEFGDRQVDFALWDMTDVESGEFQVVCVYNGSMKEMVMQSGRSFQWPGGGPPPDIPECGFKNDKPSCLARTVTMNQMVAIVICFVFVIIVTVTVFIYRKLKLESELAAQLWRVSWDDVQMCNLDKVLRRACSRLTMSLKGSNCGSLMTMEGNFQIYTKTGYYKGNLAAIKYINKKRIELTRKVLFELKHMRDVQNEHLTRFIGSCIDPPNMCIITEYCPRGSLQDLMESDSITLDWMFRYSLINDIVKGMLFLHNSVIVSHGNLKSSNCVVDSRFVLKITDYGLESLRTSSCPEDTHAYYARKLWTAPELLRTECPPPCGTQKGDVYSFGIILQEVALLRGVFYIDTQTLTPKEIVQVVQQGGAPPLRPSLCFHSHSEDLGVLMQRCWSEEPSDRPDFNTIKILLRKQHRGYGSNILDNLLSRMEQYANNLEELVEERTQAYHEEKRKAEALLYQILPHSVAEQLKRGETVQAEAFDSVTIYFSDIIGFTALSAESTPLQVVTLLNDLYTCFDAIIDNFDVYKVETIGDAYMVVSGLPVRNGKLHGREVARMSLALLDAVKSFRIRHRANQQLRLRIGIHSGPVCAGVVGLKMPRYCLFGDTVNTASRMESNGEALKIHVSEATRQVLQEFCCFELQVRGEIELKGKGRMRTYWLLGEKTD</sequence>
<dbReference type="AlphaFoldDB" id="A0A6G0HUE6"/>
<evidence type="ECO:0000256" key="11">
    <source>
        <dbReference type="ARBA" id="ARBA00023239"/>
    </source>
</evidence>
<comment type="caution">
    <text evidence="20">The sequence shown here is derived from an EMBL/GenBank/DDBJ whole genome shotgun (WGS) entry which is preliminary data.</text>
</comment>
<evidence type="ECO:0000259" key="19">
    <source>
        <dbReference type="PROSITE" id="PS50125"/>
    </source>
</evidence>
<keyword evidence="9 20" id="KW-0675">Receptor</keyword>
<dbReference type="FunFam" id="3.30.200.20:FF:001106">
    <property type="entry name" value="Guanylate cyclase"/>
    <property type="match status" value="1"/>
</dbReference>
<evidence type="ECO:0000256" key="3">
    <source>
        <dbReference type="ARBA" id="ARBA00022692"/>
    </source>
</evidence>
<evidence type="ECO:0000256" key="9">
    <source>
        <dbReference type="ARBA" id="ARBA00023170"/>
    </source>
</evidence>
<evidence type="ECO:0000313" key="20">
    <source>
        <dbReference type="EMBL" id="KAE8282596.1"/>
    </source>
</evidence>
<dbReference type="GO" id="GO:0035556">
    <property type="term" value="P:intracellular signal transduction"/>
    <property type="evidence" value="ECO:0007669"/>
    <property type="project" value="InterPro"/>
</dbReference>
<protein>
    <recommendedName>
        <fullName evidence="2 14">Guanylate cyclase</fullName>
        <ecNumber evidence="2 14">4.6.1.2</ecNumber>
    </recommendedName>
</protein>
<dbReference type="GO" id="GO:0005525">
    <property type="term" value="F:GTP binding"/>
    <property type="evidence" value="ECO:0007669"/>
    <property type="project" value="UniProtKB-KW"/>
</dbReference>
<dbReference type="SUPFAM" id="SSF56112">
    <property type="entry name" value="Protein kinase-like (PK-like)"/>
    <property type="match status" value="1"/>
</dbReference>
<dbReference type="Gene3D" id="1.10.510.10">
    <property type="entry name" value="Transferase(Phosphotransferase) domain 1"/>
    <property type="match status" value="1"/>
</dbReference>
<dbReference type="InterPro" id="IPR001170">
    <property type="entry name" value="ANPR/GUC"/>
</dbReference>
<dbReference type="GO" id="GO:0005886">
    <property type="term" value="C:plasma membrane"/>
    <property type="evidence" value="ECO:0007669"/>
    <property type="project" value="TreeGrafter"/>
</dbReference>
<keyword evidence="21" id="KW-1185">Reference proteome</keyword>
<keyword evidence="10" id="KW-0325">Glycoprotein</keyword>
<keyword evidence="4 17" id="KW-0732">Signal</keyword>
<evidence type="ECO:0000256" key="15">
    <source>
        <dbReference type="SAM" id="Coils"/>
    </source>
</evidence>
<dbReference type="GO" id="GO:0007168">
    <property type="term" value="P:receptor guanylyl cyclase signaling pathway"/>
    <property type="evidence" value="ECO:0007669"/>
    <property type="project" value="TreeGrafter"/>
</dbReference>
<dbReference type="SUPFAM" id="SSF53822">
    <property type="entry name" value="Periplasmic binding protein-like I"/>
    <property type="match status" value="1"/>
</dbReference>
<dbReference type="GO" id="GO:0004016">
    <property type="term" value="F:adenylate cyclase activity"/>
    <property type="evidence" value="ECO:0007669"/>
    <property type="project" value="TreeGrafter"/>
</dbReference>
<dbReference type="PANTHER" id="PTHR11920:SF491">
    <property type="entry name" value="GUANYLATE CYCLASE"/>
    <property type="match status" value="1"/>
</dbReference>
<dbReference type="EC" id="4.6.1.2" evidence="2 14"/>
<dbReference type="InterPro" id="IPR001245">
    <property type="entry name" value="Ser-Thr/Tyr_kinase_cat_dom"/>
</dbReference>
<dbReference type="FunFam" id="3.40.50.2300:FF:000153">
    <property type="entry name" value="Guanylate cyclase"/>
    <property type="match status" value="1"/>
</dbReference>
<dbReference type="CDD" id="cd07302">
    <property type="entry name" value="CHD"/>
    <property type="match status" value="1"/>
</dbReference>
<keyword evidence="7" id="KW-0342">GTP-binding</keyword>
<dbReference type="Pfam" id="PF07714">
    <property type="entry name" value="PK_Tyr_Ser-Thr"/>
    <property type="match status" value="1"/>
</dbReference>
<evidence type="ECO:0000256" key="2">
    <source>
        <dbReference type="ARBA" id="ARBA00012202"/>
    </source>
</evidence>
<dbReference type="Gene3D" id="3.30.70.1230">
    <property type="entry name" value="Nucleotide cyclase"/>
    <property type="match status" value="1"/>
</dbReference>
<evidence type="ECO:0000256" key="13">
    <source>
        <dbReference type="RuleBase" id="RU000405"/>
    </source>
</evidence>
<name>A0A6G0HUE6_LARCR</name>
<keyword evidence="12 14" id="KW-0141">cGMP biosynthesis</keyword>
<evidence type="ECO:0000256" key="14">
    <source>
        <dbReference type="RuleBase" id="RU003431"/>
    </source>
</evidence>
<dbReference type="InterPro" id="IPR028082">
    <property type="entry name" value="Peripla_BP_I"/>
</dbReference>
<keyword evidence="8 16" id="KW-0472">Membrane</keyword>
<dbReference type="GO" id="GO:0001653">
    <property type="term" value="F:peptide receptor activity"/>
    <property type="evidence" value="ECO:0007669"/>
    <property type="project" value="TreeGrafter"/>
</dbReference>
<dbReference type="CDD" id="cd14042">
    <property type="entry name" value="PK_GC-A_B"/>
    <property type="match status" value="1"/>
</dbReference>
<evidence type="ECO:0000256" key="8">
    <source>
        <dbReference type="ARBA" id="ARBA00023136"/>
    </source>
</evidence>
<evidence type="ECO:0000256" key="6">
    <source>
        <dbReference type="ARBA" id="ARBA00022989"/>
    </source>
</evidence>
<dbReference type="InterPro" id="IPR001054">
    <property type="entry name" value="A/G_cyclase"/>
</dbReference>
<evidence type="ECO:0000256" key="12">
    <source>
        <dbReference type="ARBA" id="ARBA00023293"/>
    </source>
</evidence>
<dbReference type="Gene3D" id="3.40.50.2300">
    <property type="match status" value="3"/>
</dbReference>
<dbReference type="Pfam" id="PF00211">
    <property type="entry name" value="Guanylate_cyc"/>
    <property type="match status" value="1"/>
</dbReference>
<feature type="chain" id="PRO_5026168219" description="Guanylate cyclase" evidence="17">
    <location>
        <begin position="23"/>
        <end position="1066"/>
    </location>
</feature>
<dbReference type="Pfam" id="PF01094">
    <property type="entry name" value="ANF_receptor"/>
    <property type="match status" value="1"/>
</dbReference>
<evidence type="ECO:0000256" key="1">
    <source>
        <dbReference type="ARBA" id="ARBA00004479"/>
    </source>
</evidence>
<dbReference type="FunFam" id="1.10.510.10:FF:000371">
    <property type="entry name" value="Guanylate cyclase"/>
    <property type="match status" value="1"/>
</dbReference>
<dbReference type="SMART" id="SM00044">
    <property type="entry name" value="CYCc"/>
    <property type="match status" value="1"/>
</dbReference>
<dbReference type="GO" id="GO:0004383">
    <property type="term" value="F:guanylate cyclase activity"/>
    <property type="evidence" value="ECO:0007669"/>
    <property type="project" value="UniProtKB-EC"/>
</dbReference>
<dbReference type="InterPro" id="IPR011009">
    <property type="entry name" value="Kinase-like_dom_sf"/>
</dbReference>
<comment type="catalytic activity">
    <reaction evidence="14">
        <text>GTP = 3',5'-cyclic GMP + diphosphate</text>
        <dbReference type="Rhea" id="RHEA:13665"/>
        <dbReference type="ChEBI" id="CHEBI:33019"/>
        <dbReference type="ChEBI" id="CHEBI:37565"/>
        <dbReference type="ChEBI" id="CHEBI:57746"/>
        <dbReference type="EC" id="4.6.1.2"/>
    </reaction>
</comment>
<evidence type="ECO:0000256" key="16">
    <source>
        <dbReference type="SAM" id="Phobius"/>
    </source>
</evidence>
<evidence type="ECO:0000256" key="5">
    <source>
        <dbReference type="ARBA" id="ARBA00022741"/>
    </source>
</evidence>
<evidence type="ECO:0000259" key="18">
    <source>
        <dbReference type="PROSITE" id="PS50011"/>
    </source>
</evidence>
<dbReference type="FunFam" id="3.30.70.1230:FF:000004">
    <property type="entry name" value="Guanylate cyclase"/>
    <property type="match status" value="1"/>
</dbReference>
<dbReference type="GO" id="GO:0005524">
    <property type="term" value="F:ATP binding"/>
    <property type="evidence" value="ECO:0007669"/>
    <property type="project" value="InterPro"/>
</dbReference>
<dbReference type="InterPro" id="IPR000719">
    <property type="entry name" value="Prot_kinase_dom"/>
</dbReference>
<dbReference type="SUPFAM" id="SSF55073">
    <property type="entry name" value="Nucleotide cyclase"/>
    <property type="match status" value="1"/>
</dbReference>
<keyword evidence="15" id="KW-0175">Coiled coil</keyword>
<dbReference type="PROSITE" id="PS50125">
    <property type="entry name" value="GUANYLATE_CYCLASE_2"/>
    <property type="match status" value="1"/>
</dbReference>
<dbReference type="InterPro" id="IPR018297">
    <property type="entry name" value="A/G_cyclase_CS"/>
</dbReference>
<dbReference type="PRINTS" id="PR00255">
    <property type="entry name" value="NATPEPTIDER"/>
</dbReference>
<comment type="subcellular location">
    <subcellularLocation>
        <location evidence="1">Membrane</location>
        <topology evidence="1">Single-pass type I membrane protein</topology>
    </subcellularLocation>
</comment>
<reference evidence="20 21" key="1">
    <citation type="submission" date="2019-07" db="EMBL/GenBank/DDBJ databases">
        <title>Chromosome genome assembly for large yellow croaker.</title>
        <authorList>
            <person name="Xiao S."/>
        </authorList>
    </citation>
    <scope>NUCLEOTIDE SEQUENCE [LARGE SCALE GENOMIC DNA]</scope>
    <source>
        <strain evidence="20">JMULYC20181020</strain>
        <tissue evidence="20">Muscle</tissue>
    </source>
</reference>
<evidence type="ECO:0000256" key="7">
    <source>
        <dbReference type="ARBA" id="ARBA00023134"/>
    </source>
</evidence>
<feature type="signal peptide" evidence="17">
    <location>
        <begin position="1"/>
        <end position="22"/>
    </location>
</feature>
<comment type="similarity">
    <text evidence="13">Belongs to the adenylyl cyclase class-4/guanylyl cyclase family.</text>
</comment>
<feature type="domain" description="Guanylate cyclase" evidence="19">
    <location>
        <begin position="885"/>
        <end position="1015"/>
    </location>
</feature>